<accession>A0A2K2FPM5</accession>
<dbReference type="InterPro" id="IPR041121">
    <property type="entry name" value="SDH_C"/>
</dbReference>
<dbReference type="HAMAP" id="MF_00222">
    <property type="entry name" value="Shikimate_DH_AroE"/>
    <property type="match status" value="1"/>
</dbReference>
<dbReference type="PANTHER" id="PTHR21089:SF1">
    <property type="entry name" value="BIFUNCTIONAL 3-DEHYDROQUINATE DEHYDRATASE_SHIKIMATE DEHYDROGENASE, CHLOROPLASTIC"/>
    <property type="match status" value="1"/>
</dbReference>
<feature type="binding site" evidence="10">
    <location>
        <position position="263"/>
    </location>
    <ligand>
        <name>shikimate</name>
        <dbReference type="ChEBI" id="CHEBI:36208"/>
    </ligand>
</feature>
<feature type="binding site" evidence="10">
    <location>
        <position position="71"/>
    </location>
    <ligand>
        <name>shikimate</name>
        <dbReference type="ChEBI" id="CHEBI:36208"/>
    </ligand>
</feature>
<keyword evidence="4 10" id="KW-0560">Oxidoreductase</keyword>
<comment type="caution">
    <text evidence="10">Lacks conserved residue(s) required for the propagation of feature annotation.</text>
</comment>
<dbReference type="Gene3D" id="3.40.50.720">
    <property type="entry name" value="NAD(P)-binding Rossmann-like Domain"/>
    <property type="match status" value="1"/>
</dbReference>
<dbReference type="PANTHER" id="PTHR21089">
    <property type="entry name" value="SHIKIMATE DEHYDROGENASE"/>
    <property type="match status" value="1"/>
</dbReference>
<evidence type="ECO:0000256" key="4">
    <source>
        <dbReference type="ARBA" id="ARBA00023002"/>
    </source>
</evidence>
<comment type="similarity">
    <text evidence="10">Belongs to the shikimate dehydrogenase family.</text>
</comment>
<comment type="catalytic activity">
    <reaction evidence="8">
        <text>shikimate + NAD(+) = 3-dehydroshikimate + NADH + H(+)</text>
        <dbReference type="Rhea" id="RHEA:17741"/>
        <dbReference type="ChEBI" id="CHEBI:15378"/>
        <dbReference type="ChEBI" id="CHEBI:16630"/>
        <dbReference type="ChEBI" id="CHEBI:36208"/>
        <dbReference type="ChEBI" id="CHEBI:57540"/>
        <dbReference type="ChEBI" id="CHEBI:57945"/>
    </reaction>
</comment>
<feature type="binding site" evidence="10">
    <location>
        <begin position="160"/>
        <end position="165"/>
    </location>
    <ligand>
        <name>NADP(+)</name>
        <dbReference type="ChEBI" id="CHEBI:58349"/>
    </ligand>
</feature>
<evidence type="ECO:0000256" key="2">
    <source>
        <dbReference type="ARBA" id="ARBA00022605"/>
    </source>
</evidence>
<comment type="caution">
    <text evidence="14">The sequence shown here is derived from an EMBL/GenBank/DDBJ whole genome shotgun (WGS) entry which is preliminary data.</text>
</comment>
<dbReference type="InterPro" id="IPR046346">
    <property type="entry name" value="Aminoacid_DH-like_N_sf"/>
</dbReference>
<dbReference type="CDD" id="cd01065">
    <property type="entry name" value="NAD_bind_Shikimate_DH"/>
    <property type="match status" value="1"/>
</dbReference>
<feature type="domain" description="Shikimate dehydrogenase substrate binding N-terminal" evidence="12">
    <location>
        <begin position="16"/>
        <end position="98"/>
    </location>
</feature>
<name>A0A2K2FPM5_9CLOT</name>
<dbReference type="GO" id="GO:0030266">
    <property type="term" value="F:quinate 3-dehydrogenase (NAD+) activity"/>
    <property type="evidence" value="ECO:0007669"/>
    <property type="project" value="UniProtKB-EC"/>
</dbReference>
<evidence type="ECO:0000256" key="5">
    <source>
        <dbReference type="ARBA" id="ARBA00023141"/>
    </source>
</evidence>
<sequence>MNIDSRVSGKTKLVGLIGNPVEHTVSPLLHNTISSKLGIDMIYVPMKVEKDGLMDAVSGLKALNFTGFNVTVPYKNEVMKFIDDISKDALLMGAVNTVKIMNGRLYGYNTDGEGFSRSFKEESGTTLKDKKVVMLGAGGAARAIAVKLALEGAKKITVINRTVSKAEEICQLVNNNLHPVAEHYGWDDVEADVSLEESDVIINTTSSGMFPDVNGYPYPKPINFSARQIVYDVIYNPSKTRFLEEAERCGCTVINGLGMLFYQGIYAYEIWTEVKLGEELLKDIFSQFRCITEST</sequence>
<dbReference type="Pfam" id="PF18317">
    <property type="entry name" value="SDH_C"/>
    <property type="match status" value="1"/>
</dbReference>
<dbReference type="SUPFAM" id="SSF51735">
    <property type="entry name" value="NAD(P)-binding Rossmann-fold domains"/>
    <property type="match status" value="1"/>
</dbReference>
<comment type="pathway">
    <text evidence="1 10">Metabolic intermediate biosynthesis; chorismate biosynthesis; chorismate from D-erythrose 4-phosphate and phosphoenolpyruvate: step 4/7.</text>
</comment>
<evidence type="ECO:0000256" key="1">
    <source>
        <dbReference type="ARBA" id="ARBA00004871"/>
    </source>
</evidence>
<keyword evidence="3 10" id="KW-0521">NADP</keyword>
<reference evidence="14 15" key="1">
    <citation type="submission" date="2017-06" db="EMBL/GenBank/DDBJ databases">
        <title>Investigating the central metabolism of Clostridium thermosuccinogenes.</title>
        <authorList>
            <person name="Koendjbiharie J.G."/>
            <person name="van Kranenburg R."/>
        </authorList>
    </citation>
    <scope>NUCLEOTIDE SEQUENCE [LARGE SCALE GENOMIC DNA]</scope>
    <source>
        <strain evidence="14 15">DSM 5806</strain>
    </source>
</reference>
<dbReference type="InterPro" id="IPR006151">
    <property type="entry name" value="Shikm_DH/Glu-tRNA_Rdtase"/>
</dbReference>
<dbReference type="EMBL" id="NIOJ01000007">
    <property type="protein sequence ID" value="PNU00729.1"/>
    <property type="molecule type" value="Genomic_DNA"/>
</dbReference>
<feature type="binding site" evidence="10">
    <location>
        <position position="256"/>
    </location>
    <ligand>
        <name>NADP(+)</name>
        <dbReference type="ChEBI" id="CHEBI:58349"/>
    </ligand>
</feature>
<dbReference type="GO" id="GO:0050661">
    <property type="term" value="F:NADP binding"/>
    <property type="evidence" value="ECO:0007669"/>
    <property type="project" value="InterPro"/>
</dbReference>
<dbReference type="GO" id="GO:0019632">
    <property type="term" value="P:shikimate metabolic process"/>
    <property type="evidence" value="ECO:0007669"/>
    <property type="project" value="InterPro"/>
</dbReference>
<dbReference type="GO" id="GO:0009423">
    <property type="term" value="P:chorismate biosynthetic process"/>
    <property type="evidence" value="ECO:0007669"/>
    <property type="project" value="UniProtKB-UniRule"/>
</dbReference>
<protein>
    <recommendedName>
        <fullName evidence="10">Shikimate dehydrogenase (NADP(+))</fullName>
        <shortName evidence="10">SDH</shortName>
        <ecNumber evidence="10">1.1.1.25</ecNumber>
    </recommendedName>
</protein>
<comment type="pathway">
    <text evidence="9">Aromatic compound metabolism; 3,4-dihydroxybenzoate biosynthesis; 3-dehydroquinate from D-quinate (NAD(+) route).</text>
</comment>
<keyword evidence="2 10" id="KW-0028">Amino-acid biosynthesis</keyword>
<dbReference type="GO" id="GO:0009073">
    <property type="term" value="P:aromatic amino acid family biosynthetic process"/>
    <property type="evidence" value="ECO:0007669"/>
    <property type="project" value="UniProtKB-KW"/>
</dbReference>
<dbReference type="NCBIfam" id="TIGR00507">
    <property type="entry name" value="aroE"/>
    <property type="match status" value="1"/>
</dbReference>
<organism evidence="14 15">
    <name type="scientific">Clostridium thermosuccinogenes</name>
    <dbReference type="NCBI Taxonomy" id="84032"/>
    <lineage>
        <taxon>Bacteria</taxon>
        <taxon>Bacillati</taxon>
        <taxon>Bacillota</taxon>
        <taxon>Clostridia</taxon>
        <taxon>Eubacteriales</taxon>
        <taxon>Clostridiaceae</taxon>
        <taxon>Clostridium</taxon>
    </lineage>
</organism>
<dbReference type="SUPFAM" id="SSF53223">
    <property type="entry name" value="Aminoacid dehydrogenase-like, N-terminal domain"/>
    <property type="match status" value="1"/>
</dbReference>
<evidence type="ECO:0000313" key="14">
    <source>
        <dbReference type="EMBL" id="PNU00729.1"/>
    </source>
</evidence>
<evidence type="ECO:0000259" key="12">
    <source>
        <dbReference type="Pfam" id="PF08501"/>
    </source>
</evidence>
<comment type="subunit">
    <text evidence="10">Homodimer.</text>
</comment>
<comment type="catalytic activity">
    <reaction evidence="7">
        <text>L-quinate + NAD(+) = 3-dehydroquinate + NADH + H(+)</text>
        <dbReference type="Rhea" id="RHEA:22364"/>
        <dbReference type="ChEBI" id="CHEBI:15378"/>
        <dbReference type="ChEBI" id="CHEBI:29751"/>
        <dbReference type="ChEBI" id="CHEBI:32364"/>
        <dbReference type="ChEBI" id="CHEBI:57540"/>
        <dbReference type="ChEBI" id="CHEBI:57945"/>
        <dbReference type="EC" id="1.1.1.24"/>
    </reaction>
</comment>
<dbReference type="AlphaFoldDB" id="A0A2K2FPM5"/>
<evidence type="ECO:0000259" key="13">
    <source>
        <dbReference type="Pfam" id="PF18317"/>
    </source>
</evidence>
<dbReference type="InterPro" id="IPR022893">
    <property type="entry name" value="Shikimate_DH_fam"/>
</dbReference>
<dbReference type="RefSeq" id="WP_103080563.1">
    <property type="nucleotide sequence ID" value="NZ_CP021850.1"/>
</dbReference>
<dbReference type="InterPro" id="IPR011342">
    <property type="entry name" value="Shikimate_DH"/>
</dbReference>
<comment type="function">
    <text evidence="10">Involved in the biosynthesis of the chorismate, which leads to the biosynthesis of aromatic amino acids. Catalyzes the reversible NADPH linked reduction of 3-dehydroshikimate (DHSA) to yield shikimate (SA).</text>
</comment>
<feature type="binding site" evidence="10">
    <location>
        <position position="233"/>
    </location>
    <ligand>
        <name>NADP(+)</name>
        <dbReference type="ChEBI" id="CHEBI:58349"/>
    </ligand>
</feature>
<dbReference type="UniPathway" id="UPA00053">
    <property type="reaction ID" value="UER00087"/>
</dbReference>
<dbReference type="Gene3D" id="3.40.50.10860">
    <property type="entry name" value="Leucine Dehydrogenase, chain A, domain 1"/>
    <property type="match status" value="1"/>
</dbReference>
<feature type="domain" description="Quinate/shikimate 5-dehydrogenase/glutamyl-tRNA reductase" evidence="11">
    <location>
        <begin position="125"/>
        <end position="207"/>
    </location>
</feature>
<feature type="binding site" evidence="10">
    <location>
        <position position="96"/>
    </location>
    <ligand>
        <name>shikimate</name>
        <dbReference type="ChEBI" id="CHEBI:36208"/>
    </ligand>
</feature>
<dbReference type="Pfam" id="PF08501">
    <property type="entry name" value="Shikimate_dh_N"/>
    <property type="match status" value="1"/>
</dbReference>
<dbReference type="GO" id="GO:0008652">
    <property type="term" value="P:amino acid biosynthetic process"/>
    <property type="evidence" value="ECO:0007669"/>
    <property type="project" value="UniProtKB-KW"/>
</dbReference>
<feature type="active site" description="Proton acceptor" evidence="10">
    <location>
        <position position="75"/>
    </location>
</feature>
<evidence type="ECO:0000256" key="6">
    <source>
        <dbReference type="ARBA" id="ARBA00049442"/>
    </source>
</evidence>
<evidence type="ECO:0000256" key="3">
    <source>
        <dbReference type="ARBA" id="ARBA00022857"/>
    </source>
</evidence>
<dbReference type="KEGG" id="cthd:CDO33_06705"/>
<feature type="domain" description="SDH C-terminal" evidence="13">
    <location>
        <begin position="256"/>
        <end position="275"/>
    </location>
</feature>
<feature type="binding site" evidence="10">
    <location>
        <begin position="136"/>
        <end position="140"/>
    </location>
    <ligand>
        <name>NADP(+)</name>
        <dbReference type="ChEBI" id="CHEBI:58349"/>
    </ligand>
</feature>
<dbReference type="GO" id="GO:0004764">
    <property type="term" value="F:shikimate 3-dehydrogenase (NADP+) activity"/>
    <property type="evidence" value="ECO:0007669"/>
    <property type="project" value="UniProtKB-UniRule"/>
</dbReference>
<evidence type="ECO:0000313" key="15">
    <source>
        <dbReference type="Proteomes" id="UP000236151"/>
    </source>
</evidence>
<proteinExistence type="inferred from homology"/>
<feature type="binding site" evidence="10">
    <location>
        <begin position="24"/>
        <end position="26"/>
    </location>
    <ligand>
        <name>shikimate</name>
        <dbReference type="ChEBI" id="CHEBI:36208"/>
    </ligand>
</feature>
<keyword evidence="15" id="KW-1185">Reference proteome</keyword>
<evidence type="ECO:0000256" key="10">
    <source>
        <dbReference type="HAMAP-Rule" id="MF_00222"/>
    </source>
</evidence>
<dbReference type="FunFam" id="3.40.50.720:FF:000086">
    <property type="entry name" value="Quinate/shikimate dehydrogenase"/>
    <property type="match status" value="1"/>
</dbReference>
<evidence type="ECO:0000256" key="9">
    <source>
        <dbReference type="ARBA" id="ARBA00060613"/>
    </source>
</evidence>
<dbReference type="GO" id="GO:0052734">
    <property type="term" value="F:shikimate 3-dehydrogenase (NAD+) activity"/>
    <property type="evidence" value="ECO:0007669"/>
    <property type="project" value="RHEA"/>
</dbReference>
<dbReference type="EC" id="1.1.1.25" evidence="10"/>
<dbReference type="Proteomes" id="UP000236151">
    <property type="component" value="Unassembled WGS sequence"/>
</dbReference>
<feature type="binding site" evidence="10">
    <location>
        <position position="111"/>
    </location>
    <ligand>
        <name>shikimate</name>
        <dbReference type="ChEBI" id="CHEBI:36208"/>
    </ligand>
</feature>
<comment type="catalytic activity">
    <reaction evidence="6 10">
        <text>shikimate + NADP(+) = 3-dehydroshikimate + NADPH + H(+)</text>
        <dbReference type="Rhea" id="RHEA:17737"/>
        <dbReference type="ChEBI" id="CHEBI:15378"/>
        <dbReference type="ChEBI" id="CHEBI:16630"/>
        <dbReference type="ChEBI" id="CHEBI:36208"/>
        <dbReference type="ChEBI" id="CHEBI:57783"/>
        <dbReference type="ChEBI" id="CHEBI:58349"/>
        <dbReference type="EC" id="1.1.1.25"/>
    </reaction>
</comment>
<evidence type="ECO:0000256" key="8">
    <source>
        <dbReference type="ARBA" id="ARBA00052329"/>
    </source>
</evidence>
<dbReference type="Pfam" id="PF01488">
    <property type="entry name" value="Shikimate_DH"/>
    <property type="match status" value="1"/>
</dbReference>
<dbReference type="OrthoDB" id="9792692at2"/>
<dbReference type="InterPro" id="IPR036291">
    <property type="entry name" value="NAD(P)-bd_dom_sf"/>
</dbReference>
<evidence type="ECO:0000259" key="11">
    <source>
        <dbReference type="Pfam" id="PF01488"/>
    </source>
</evidence>
<feature type="binding site" evidence="10">
    <location>
        <position position="235"/>
    </location>
    <ligand>
        <name>shikimate</name>
        <dbReference type="ChEBI" id="CHEBI:36208"/>
    </ligand>
</feature>
<gene>
    <name evidence="10 14" type="primary">aroE</name>
    <name evidence="14" type="ORF">CDQ84_04695</name>
</gene>
<keyword evidence="5 10" id="KW-0057">Aromatic amino acid biosynthesis</keyword>
<evidence type="ECO:0000256" key="7">
    <source>
        <dbReference type="ARBA" id="ARBA00051639"/>
    </source>
</evidence>
<dbReference type="InterPro" id="IPR013708">
    <property type="entry name" value="Shikimate_DH-bd_N"/>
</dbReference>